<gene>
    <name evidence="1" type="ORF">EDS130_LOCUS46254</name>
</gene>
<feature type="non-terminal residue" evidence="1">
    <location>
        <position position="43"/>
    </location>
</feature>
<protein>
    <submittedName>
        <fullName evidence="1">Uncharacterized protein</fullName>
    </submittedName>
</protein>
<organism evidence="1 2">
    <name type="scientific">Adineta ricciae</name>
    <name type="common">Rotifer</name>
    <dbReference type="NCBI Taxonomy" id="249248"/>
    <lineage>
        <taxon>Eukaryota</taxon>
        <taxon>Metazoa</taxon>
        <taxon>Spiralia</taxon>
        <taxon>Gnathifera</taxon>
        <taxon>Rotifera</taxon>
        <taxon>Eurotatoria</taxon>
        <taxon>Bdelloidea</taxon>
        <taxon>Adinetida</taxon>
        <taxon>Adinetidae</taxon>
        <taxon>Adineta</taxon>
    </lineage>
</organism>
<accession>A0A815XAI6</accession>
<dbReference type="Proteomes" id="UP000663852">
    <property type="component" value="Unassembled WGS sequence"/>
</dbReference>
<evidence type="ECO:0000313" key="1">
    <source>
        <dbReference type="EMBL" id="CAF1555119.1"/>
    </source>
</evidence>
<proteinExistence type="predicted"/>
<sequence>MRVILNEPYFLAPHGLIPAPPAPLPAPPPPPSPPPISIRIISG</sequence>
<comment type="caution">
    <text evidence="1">The sequence shown here is derived from an EMBL/GenBank/DDBJ whole genome shotgun (WGS) entry which is preliminary data.</text>
</comment>
<name>A0A815XAI6_ADIRI</name>
<evidence type="ECO:0000313" key="2">
    <source>
        <dbReference type="Proteomes" id="UP000663852"/>
    </source>
</evidence>
<dbReference type="EMBL" id="CAJNOJ010001826">
    <property type="protein sequence ID" value="CAF1555119.1"/>
    <property type="molecule type" value="Genomic_DNA"/>
</dbReference>
<dbReference type="AlphaFoldDB" id="A0A815XAI6"/>
<reference evidence="1" key="1">
    <citation type="submission" date="2021-02" db="EMBL/GenBank/DDBJ databases">
        <authorList>
            <person name="Nowell W R."/>
        </authorList>
    </citation>
    <scope>NUCLEOTIDE SEQUENCE</scope>
</reference>